<dbReference type="AlphaFoldDB" id="A5DQL1"/>
<dbReference type="GeneID" id="5124389"/>
<dbReference type="GO" id="GO:0019216">
    <property type="term" value="P:regulation of lipid metabolic process"/>
    <property type="evidence" value="ECO:0007669"/>
    <property type="project" value="TreeGrafter"/>
</dbReference>
<dbReference type="Proteomes" id="UP000001997">
    <property type="component" value="Unassembled WGS sequence"/>
</dbReference>
<proteinExistence type="inferred from homology"/>
<dbReference type="InParanoid" id="A5DQL1"/>
<protein>
    <recommendedName>
        <fullName evidence="7">OPA3-like protein</fullName>
    </recommendedName>
</protein>
<feature type="compositionally biased region" description="Basic and acidic residues" evidence="4">
    <location>
        <begin position="257"/>
        <end position="272"/>
    </location>
</feature>
<dbReference type="HOGENOM" id="CLU_970140_0_0_1"/>
<evidence type="ECO:0000313" key="5">
    <source>
        <dbReference type="EMBL" id="EDK41464.2"/>
    </source>
</evidence>
<dbReference type="eggNOG" id="KOG3335">
    <property type="taxonomic scope" value="Eukaryota"/>
</dbReference>
<comment type="similarity">
    <text evidence="1">Belongs to the OPA3 family.</text>
</comment>
<evidence type="ECO:0000256" key="3">
    <source>
        <dbReference type="SAM" id="Coils"/>
    </source>
</evidence>
<evidence type="ECO:0000256" key="4">
    <source>
        <dbReference type="SAM" id="MobiDB-lite"/>
    </source>
</evidence>
<feature type="region of interest" description="Disordered" evidence="4">
    <location>
        <begin position="229"/>
        <end position="287"/>
    </location>
</feature>
<feature type="coiled-coil region" evidence="3">
    <location>
        <begin position="187"/>
        <end position="221"/>
    </location>
</feature>
<organism evidence="5 6">
    <name type="scientific">Meyerozyma guilliermondii (strain ATCC 6260 / CBS 566 / DSM 6381 / JCM 1539 / NBRC 10279 / NRRL Y-324)</name>
    <name type="common">Yeast</name>
    <name type="synonym">Candida guilliermondii</name>
    <dbReference type="NCBI Taxonomy" id="294746"/>
    <lineage>
        <taxon>Eukaryota</taxon>
        <taxon>Fungi</taxon>
        <taxon>Dikarya</taxon>
        <taxon>Ascomycota</taxon>
        <taxon>Saccharomycotina</taxon>
        <taxon>Pichiomycetes</taxon>
        <taxon>Debaryomycetaceae</taxon>
        <taxon>Meyerozyma</taxon>
    </lineage>
</organism>
<evidence type="ECO:0008006" key="7">
    <source>
        <dbReference type="Google" id="ProtNLM"/>
    </source>
</evidence>
<dbReference type="GO" id="GO:0005739">
    <property type="term" value="C:mitochondrion"/>
    <property type="evidence" value="ECO:0007669"/>
    <property type="project" value="TreeGrafter"/>
</dbReference>
<evidence type="ECO:0000256" key="1">
    <source>
        <dbReference type="ARBA" id="ARBA00007584"/>
    </source>
</evidence>
<dbReference type="PANTHER" id="PTHR12499">
    <property type="entry name" value="OPTIC ATROPHY 3 PROTEIN OPA3"/>
    <property type="match status" value="1"/>
</dbReference>
<dbReference type="InterPro" id="IPR010754">
    <property type="entry name" value="OPA3-like"/>
</dbReference>
<sequence>MTITYTYCYLFYPSSPIRINCSLLYFSIVFSTRSARPTMPRCPTFPAVFPHNDSRTFSPLLACKLTSVFHPVHQPRCVRTDCRHFTMSGIALKLTSLLVRTVAKPIATAIKAQAKEHEKFRQGCIRIAQTVHHTDIRLRMSLLGEKKIKIRPLNDKKAVENGANFLSEFFIFSVAGSLILYESFRSRKKAADERDALADDIATLQDEIEYIKKRLASYNVRMDDYKPPEGYRPKYVKIQTGDGDSAKTLVDTSQLKQPDKTDENQKQVKDQHSGISEVSQSRNEQKN</sequence>
<keyword evidence="2 3" id="KW-0175">Coiled coil</keyword>
<evidence type="ECO:0000313" key="6">
    <source>
        <dbReference type="Proteomes" id="UP000001997"/>
    </source>
</evidence>
<dbReference type="Pfam" id="PF07047">
    <property type="entry name" value="OPA3"/>
    <property type="match status" value="1"/>
</dbReference>
<dbReference type="PANTHER" id="PTHR12499:SF0">
    <property type="entry name" value="OPTIC ATROPHY 3 PROTEIN"/>
    <property type="match status" value="1"/>
</dbReference>
<dbReference type="VEuPathDB" id="FungiDB:PGUG_05562"/>
<feature type="compositionally biased region" description="Polar residues" evidence="4">
    <location>
        <begin position="273"/>
        <end position="287"/>
    </location>
</feature>
<dbReference type="OrthoDB" id="2129069at2759"/>
<keyword evidence="6" id="KW-1185">Reference proteome</keyword>
<dbReference type="EMBL" id="CH408161">
    <property type="protein sequence ID" value="EDK41464.2"/>
    <property type="molecule type" value="Genomic_DNA"/>
</dbReference>
<evidence type="ECO:0000256" key="2">
    <source>
        <dbReference type="ARBA" id="ARBA00023054"/>
    </source>
</evidence>
<gene>
    <name evidence="5" type="ORF">PGUG_05562</name>
</gene>
<dbReference type="RefSeq" id="XP_001482542.2">
    <property type="nucleotide sequence ID" value="XM_001482492.1"/>
</dbReference>
<dbReference type="KEGG" id="pgu:PGUG_05562"/>
<accession>A5DQL1</accession>
<reference evidence="5 6" key="1">
    <citation type="journal article" date="2009" name="Nature">
        <title>Evolution of pathogenicity and sexual reproduction in eight Candida genomes.</title>
        <authorList>
            <person name="Butler G."/>
            <person name="Rasmussen M.D."/>
            <person name="Lin M.F."/>
            <person name="Santos M.A."/>
            <person name="Sakthikumar S."/>
            <person name="Munro C.A."/>
            <person name="Rheinbay E."/>
            <person name="Grabherr M."/>
            <person name="Forche A."/>
            <person name="Reedy J.L."/>
            <person name="Agrafioti I."/>
            <person name="Arnaud M.B."/>
            <person name="Bates S."/>
            <person name="Brown A.J."/>
            <person name="Brunke S."/>
            <person name="Costanzo M.C."/>
            <person name="Fitzpatrick D.A."/>
            <person name="de Groot P.W."/>
            <person name="Harris D."/>
            <person name="Hoyer L.L."/>
            <person name="Hube B."/>
            <person name="Klis F.M."/>
            <person name="Kodira C."/>
            <person name="Lennard N."/>
            <person name="Logue M.E."/>
            <person name="Martin R."/>
            <person name="Neiman A.M."/>
            <person name="Nikolaou E."/>
            <person name="Quail M.A."/>
            <person name="Quinn J."/>
            <person name="Santos M.C."/>
            <person name="Schmitzberger F.F."/>
            <person name="Sherlock G."/>
            <person name="Shah P."/>
            <person name="Silverstein K.A."/>
            <person name="Skrzypek M.S."/>
            <person name="Soll D."/>
            <person name="Staggs R."/>
            <person name="Stansfield I."/>
            <person name="Stumpf M.P."/>
            <person name="Sudbery P.E."/>
            <person name="Srikantha T."/>
            <person name="Zeng Q."/>
            <person name="Berman J."/>
            <person name="Berriman M."/>
            <person name="Heitman J."/>
            <person name="Gow N.A."/>
            <person name="Lorenz M.C."/>
            <person name="Birren B.W."/>
            <person name="Kellis M."/>
            <person name="Cuomo C.A."/>
        </authorList>
    </citation>
    <scope>NUCLEOTIDE SEQUENCE [LARGE SCALE GENOMIC DNA]</scope>
    <source>
        <strain evidence="6">ATCC 6260 / CBS 566 / DSM 6381 / JCM 1539 / NBRC 10279 / NRRL Y-324</strain>
    </source>
</reference>
<name>A5DQL1_PICGU</name>